<protein>
    <submittedName>
        <fullName evidence="2">Uncharacterized protein</fullName>
    </submittedName>
</protein>
<feature type="compositionally biased region" description="Polar residues" evidence="1">
    <location>
        <begin position="261"/>
        <end position="299"/>
    </location>
</feature>
<evidence type="ECO:0000256" key="1">
    <source>
        <dbReference type="SAM" id="MobiDB-lite"/>
    </source>
</evidence>
<evidence type="ECO:0000313" key="2">
    <source>
        <dbReference type="EMBL" id="KIJ23888.1"/>
    </source>
</evidence>
<name>A0A0C9T4V2_SPHS4</name>
<accession>A0A0C9T4V2</accession>
<feature type="compositionally biased region" description="Basic and acidic residues" evidence="1">
    <location>
        <begin position="20"/>
        <end position="39"/>
    </location>
</feature>
<keyword evidence="3" id="KW-1185">Reference proteome</keyword>
<feature type="compositionally biased region" description="Polar residues" evidence="1">
    <location>
        <begin position="203"/>
        <end position="212"/>
    </location>
</feature>
<dbReference type="AlphaFoldDB" id="A0A0C9T4V2"/>
<dbReference type="EMBL" id="KN837569">
    <property type="protein sequence ID" value="KIJ23888.1"/>
    <property type="molecule type" value="Genomic_DNA"/>
</dbReference>
<dbReference type="Proteomes" id="UP000054279">
    <property type="component" value="Unassembled WGS sequence"/>
</dbReference>
<evidence type="ECO:0000313" key="3">
    <source>
        <dbReference type="Proteomes" id="UP000054279"/>
    </source>
</evidence>
<gene>
    <name evidence="2" type="ORF">M422DRAFT_275447</name>
</gene>
<feature type="compositionally biased region" description="Low complexity" evidence="1">
    <location>
        <begin position="191"/>
        <end position="202"/>
    </location>
</feature>
<feature type="non-terminal residue" evidence="2">
    <location>
        <position position="1"/>
    </location>
</feature>
<organism evidence="2 3">
    <name type="scientific">Sphaerobolus stellatus (strain SS14)</name>
    <dbReference type="NCBI Taxonomy" id="990650"/>
    <lineage>
        <taxon>Eukaryota</taxon>
        <taxon>Fungi</taxon>
        <taxon>Dikarya</taxon>
        <taxon>Basidiomycota</taxon>
        <taxon>Agaricomycotina</taxon>
        <taxon>Agaricomycetes</taxon>
        <taxon>Phallomycetidae</taxon>
        <taxon>Geastrales</taxon>
        <taxon>Sphaerobolaceae</taxon>
        <taxon>Sphaerobolus</taxon>
    </lineage>
</organism>
<dbReference type="HOGENOM" id="CLU_081168_0_0_1"/>
<sequence length="299" mass="32177">ASGGAAVADVWSKPYTSLQKAKDERKAASEEALKQRDQASRVLQQNQHARRRPTENVTENRPGGHIIPPEEFNNITSNTGATSSNDGVRFAPMPTPTSLPIVTKRGEVDEGLKPGPARRRVGKQPERSEISQSSVNPSSTGPAERGIASRPASGYVYPTPRTSTSGRDRESSRGFVTPTPRPQPGYHRSDSGTTNESTNTGSPPRQSTDSMHSSQPSTNSQRSQSTSNSGHANPLTGAYTHRRQHSDTFGMHQEALAQPRAGTSSTNAAVPYRSSSHYSQQGSMDGSVRTNSHTSYRPT</sequence>
<feature type="compositionally biased region" description="Polar residues" evidence="1">
    <location>
        <begin position="73"/>
        <end position="86"/>
    </location>
</feature>
<feature type="compositionally biased region" description="Low complexity" evidence="1">
    <location>
        <begin position="213"/>
        <end position="229"/>
    </location>
</feature>
<proteinExistence type="predicted"/>
<feature type="region of interest" description="Disordered" evidence="1">
    <location>
        <begin position="1"/>
        <end position="299"/>
    </location>
</feature>
<feature type="compositionally biased region" description="Polar residues" evidence="1">
    <location>
        <begin position="130"/>
        <end position="141"/>
    </location>
</feature>
<reference evidence="2 3" key="1">
    <citation type="submission" date="2014-06" db="EMBL/GenBank/DDBJ databases">
        <title>Evolutionary Origins and Diversification of the Mycorrhizal Mutualists.</title>
        <authorList>
            <consortium name="DOE Joint Genome Institute"/>
            <consortium name="Mycorrhizal Genomics Consortium"/>
            <person name="Kohler A."/>
            <person name="Kuo A."/>
            <person name="Nagy L.G."/>
            <person name="Floudas D."/>
            <person name="Copeland A."/>
            <person name="Barry K.W."/>
            <person name="Cichocki N."/>
            <person name="Veneault-Fourrey C."/>
            <person name="LaButti K."/>
            <person name="Lindquist E.A."/>
            <person name="Lipzen A."/>
            <person name="Lundell T."/>
            <person name="Morin E."/>
            <person name="Murat C."/>
            <person name="Riley R."/>
            <person name="Ohm R."/>
            <person name="Sun H."/>
            <person name="Tunlid A."/>
            <person name="Henrissat B."/>
            <person name="Grigoriev I.V."/>
            <person name="Hibbett D.S."/>
            <person name="Martin F."/>
        </authorList>
    </citation>
    <scope>NUCLEOTIDE SEQUENCE [LARGE SCALE GENOMIC DNA]</scope>
    <source>
        <strain evidence="2 3">SS14</strain>
    </source>
</reference>